<evidence type="ECO:0000256" key="5">
    <source>
        <dbReference type="ARBA" id="ARBA00022679"/>
    </source>
</evidence>
<dbReference type="SMART" id="SM00388">
    <property type="entry name" value="HisKA"/>
    <property type="match status" value="1"/>
</dbReference>
<dbReference type="SMART" id="SM00448">
    <property type="entry name" value="REC"/>
    <property type="match status" value="1"/>
</dbReference>
<dbReference type="SUPFAM" id="SSF158472">
    <property type="entry name" value="HAMP domain-like"/>
    <property type="match status" value="1"/>
</dbReference>
<sequence length="859" mass="94581">MGVELKDSLANKAIFPTILTVALVIFAMSIAVFVRVKMAFYAQAIDHLESYSSERTDREGALYSSLERLHLSASEAFRARLALLPRDPALIDPLFDFYFPLQADGTRRSNEALYTGFVPAPAQKIYGVGAFLSQGEAFEEEEKRRFLAALDVVRSFGEANLTLIDNFYFFTPRNDLIIFGPARDDKLLYYRKDAPPDFDFRTEEFVTNSLPSTNPERETRCTKLRRVLYDLTGDTLTTGCQNPIDVDGDFFGAWGNSIFLNSLLSNALEDRLAKAHNFILTKEGDIVAHPAQGDQQPAQSLGAEKTYDRADLYRQLVAVTPEKGGAVLDNDGEDFLFSVSRINGPDWTFVIALPRAQIERPAQMAAWSVIITGLGAILVIGVIVFLLIRTRISQPLNAFALAVDRLGSGDFSASAVEAHDALPVDRQDEIGTLARRFKHMSEQLAELFHSLDSKVRQRTLDLEKAVDTAEKANQAKSTFLANMSHEIRTPMSGVMGMLRLMLTEDMPSEQVQRAKTALRSADSLLTILNDVLDYSKLEAGALYLEEKPYQISETIRDITELMRPRALEKGLMLTTSIASDVPQWCIGDPFRMRQILANLVGNAIKFTESGAVCVIARHVKAENGEYKLFVEVTDTGIGMGPETCARLFERFSQADSATSRKYGGSGLGLSICRQIVDLMGGEMGCKSAIGSGSTIWFTVPCKAVETPQRQFSRPDEPVPNDKEDGTAPSLAILVADDSAVNRQILGGIGQKWGHQVDLVSNGGEALKALNNKDYDLVLMDINMPDMDGMTATRSIRTSSDPHVKGVQIVALTANAMPGDREACLNAGMDGYLSKPIDWGALRAVIKQAQQKKMEETVTD</sequence>
<keyword evidence="7" id="KW-0902">Two-component regulatory system</keyword>
<dbReference type="InterPro" id="IPR011006">
    <property type="entry name" value="CheY-like_superfamily"/>
</dbReference>
<reference evidence="15" key="1">
    <citation type="journal article" date="2019" name="Int. J. Syst. Evol. Microbiol.">
        <title>The Global Catalogue of Microorganisms (GCM) 10K type strain sequencing project: providing services to taxonomists for standard genome sequencing and annotation.</title>
        <authorList>
            <consortium name="The Broad Institute Genomics Platform"/>
            <consortium name="The Broad Institute Genome Sequencing Center for Infectious Disease"/>
            <person name="Wu L."/>
            <person name="Ma J."/>
        </authorList>
    </citation>
    <scope>NUCLEOTIDE SEQUENCE [LARGE SCALE GENOMIC DNA]</scope>
    <source>
        <strain evidence="15">JCM 17843</strain>
    </source>
</reference>
<dbReference type="InterPro" id="IPR036097">
    <property type="entry name" value="HisK_dim/P_sf"/>
</dbReference>
<evidence type="ECO:0000313" key="15">
    <source>
        <dbReference type="Proteomes" id="UP000602381"/>
    </source>
</evidence>
<evidence type="ECO:0000256" key="4">
    <source>
        <dbReference type="ARBA" id="ARBA00022553"/>
    </source>
</evidence>
<dbReference type="Pfam" id="PF00072">
    <property type="entry name" value="Response_reg"/>
    <property type="match status" value="1"/>
</dbReference>
<evidence type="ECO:0000256" key="6">
    <source>
        <dbReference type="ARBA" id="ARBA00022777"/>
    </source>
</evidence>
<dbReference type="SMART" id="SM00387">
    <property type="entry name" value="HATPase_c"/>
    <property type="match status" value="1"/>
</dbReference>
<evidence type="ECO:0000256" key="3">
    <source>
        <dbReference type="ARBA" id="ARBA00012438"/>
    </source>
</evidence>
<dbReference type="SUPFAM" id="SSF47384">
    <property type="entry name" value="Homodimeric domain of signal transducing histidine kinase"/>
    <property type="match status" value="1"/>
</dbReference>
<dbReference type="PROSITE" id="PS50885">
    <property type="entry name" value="HAMP"/>
    <property type="match status" value="1"/>
</dbReference>
<evidence type="ECO:0000313" key="14">
    <source>
        <dbReference type="EMBL" id="GGO16404.1"/>
    </source>
</evidence>
<dbReference type="PROSITE" id="PS50110">
    <property type="entry name" value="RESPONSE_REGULATORY"/>
    <property type="match status" value="1"/>
</dbReference>
<keyword evidence="6 14" id="KW-0418">Kinase</keyword>
<dbReference type="InterPro" id="IPR001789">
    <property type="entry name" value="Sig_transdc_resp-reg_receiver"/>
</dbReference>
<dbReference type="SUPFAM" id="SSF52172">
    <property type="entry name" value="CheY-like"/>
    <property type="match status" value="1"/>
</dbReference>
<evidence type="ECO:0000256" key="10">
    <source>
        <dbReference type="SAM" id="Phobius"/>
    </source>
</evidence>
<dbReference type="InterPro" id="IPR005467">
    <property type="entry name" value="His_kinase_dom"/>
</dbReference>
<feature type="modified residue" description="4-aspartylphosphate" evidence="8">
    <location>
        <position position="780"/>
    </location>
</feature>
<dbReference type="Pfam" id="PF02518">
    <property type="entry name" value="HATPase_c"/>
    <property type="match status" value="1"/>
</dbReference>
<dbReference type="Pfam" id="PF00672">
    <property type="entry name" value="HAMP"/>
    <property type="match status" value="1"/>
</dbReference>
<evidence type="ECO:0000259" key="12">
    <source>
        <dbReference type="PROSITE" id="PS50110"/>
    </source>
</evidence>
<keyword evidence="10" id="KW-1133">Transmembrane helix</keyword>
<comment type="caution">
    <text evidence="14">The sequence shown here is derived from an EMBL/GenBank/DDBJ whole genome shotgun (WGS) entry which is preliminary data.</text>
</comment>
<feature type="transmembrane region" description="Helical" evidence="10">
    <location>
        <begin position="13"/>
        <end position="34"/>
    </location>
</feature>
<protein>
    <recommendedName>
        <fullName evidence="3">histidine kinase</fullName>
        <ecNumber evidence="3">2.7.13.3</ecNumber>
    </recommendedName>
</protein>
<keyword evidence="4 8" id="KW-0597">Phosphoprotein</keyword>
<feature type="domain" description="Response regulatory" evidence="12">
    <location>
        <begin position="731"/>
        <end position="849"/>
    </location>
</feature>
<organism evidence="14 15">
    <name type="scientific">Iodidimonas muriae</name>
    <dbReference type="NCBI Taxonomy" id="261467"/>
    <lineage>
        <taxon>Bacteria</taxon>
        <taxon>Pseudomonadati</taxon>
        <taxon>Pseudomonadota</taxon>
        <taxon>Alphaproteobacteria</taxon>
        <taxon>Iodidimonadales</taxon>
        <taxon>Iodidimonadaceae</taxon>
        <taxon>Iodidimonas</taxon>
    </lineage>
</organism>
<dbReference type="InterPro" id="IPR003660">
    <property type="entry name" value="HAMP_dom"/>
</dbReference>
<evidence type="ECO:0000256" key="9">
    <source>
        <dbReference type="SAM" id="MobiDB-lite"/>
    </source>
</evidence>
<evidence type="ECO:0000259" key="11">
    <source>
        <dbReference type="PROSITE" id="PS50109"/>
    </source>
</evidence>
<evidence type="ECO:0000256" key="7">
    <source>
        <dbReference type="ARBA" id="ARBA00023012"/>
    </source>
</evidence>
<dbReference type="InterPro" id="IPR003661">
    <property type="entry name" value="HisK_dim/P_dom"/>
</dbReference>
<dbReference type="PROSITE" id="PS50109">
    <property type="entry name" value="HIS_KIN"/>
    <property type="match status" value="1"/>
</dbReference>
<dbReference type="Gene3D" id="6.10.340.10">
    <property type="match status" value="1"/>
</dbReference>
<dbReference type="CDD" id="cd17546">
    <property type="entry name" value="REC_hyHK_CKI1_RcsC-like"/>
    <property type="match status" value="1"/>
</dbReference>
<feature type="compositionally biased region" description="Basic and acidic residues" evidence="9">
    <location>
        <begin position="712"/>
        <end position="725"/>
    </location>
</feature>
<dbReference type="CDD" id="cd18774">
    <property type="entry name" value="PDC2_HK_sensor"/>
    <property type="match status" value="1"/>
</dbReference>
<evidence type="ECO:0000256" key="8">
    <source>
        <dbReference type="PROSITE-ProRule" id="PRU00169"/>
    </source>
</evidence>
<accession>A0ABQ2LFU4</accession>
<feature type="region of interest" description="Disordered" evidence="9">
    <location>
        <begin position="707"/>
        <end position="726"/>
    </location>
</feature>
<evidence type="ECO:0000256" key="1">
    <source>
        <dbReference type="ARBA" id="ARBA00000085"/>
    </source>
</evidence>
<dbReference type="Pfam" id="PF00512">
    <property type="entry name" value="HisKA"/>
    <property type="match status" value="1"/>
</dbReference>
<dbReference type="SUPFAM" id="SSF55874">
    <property type="entry name" value="ATPase domain of HSP90 chaperone/DNA topoisomerase II/histidine kinase"/>
    <property type="match status" value="1"/>
</dbReference>
<dbReference type="PANTHER" id="PTHR45339">
    <property type="entry name" value="HYBRID SIGNAL TRANSDUCTION HISTIDINE KINASE J"/>
    <property type="match status" value="1"/>
</dbReference>
<keyword evidence="10" id="KW-0812">Transmembrane</keyword>
<evidence type="ECO:0000256" key="2">
    <source>
        <dbReference type="ARBA" id="ARBA00004370"/>
    </source>
</evidence>
<keyword evidence="5" id="KW-0808">Transferase</keyword>
<feature type="transmembrane region" description="Helical" evidence="10">
    <location>
        <begin position="365"/>
        <end position="388"/>
    </location>
</feature>
<dbReference type="EC" id="2.7.13.3" evidence="3"/>
<gene>
    <name evidence="14" type="ORF">GCM10007972_25450</name>
</gene>
<dbReference type="CDD" id="cd00082">
    <property type="entry name" value="HisKA"/>
    <property type="match status" value="1"/>
</dbReference>
<dbReference type="Proteomes" id="UP000602381">
    <property type="component" value="Unassembled WGS sequence"/>
</dbReference>
<keyword evidence="15" id="KW-1185">Reference proteome</keyword>
<evidence type="ECO:0000259" key="13">
    <source>
        <dbReference type="PROSITE" id="PS50885"/>
    </source>
</evidence>
<name>A0ABQ2LFU4_9PROT</name>
<dbReference type="SMART" id="SM00304">
    <property type="entry name" value="HAMP"/>
    <property type="match status" value="1"/>
</dbReference>
<feature type="domain" description="HAMP" evidence="13">
    <location>
        <begin position="390"/>
        <end position="449"/>
    </location>
</feature>
<comment type="subcellular location">
    <subcellularLocation>
        <location evidence="2">Membrane</location>
    </subcellularLocation>
</comment>
<feature type="domain" description="Histidine kinase" evidence="11">
    <location>
        <begin position="482"/>
        <end position="703"/>
    </location>
</feature>
<dbReference type="InterPro" id="IPR003594">
    <property type="entry name" value="HATPase_dom"/>
</dbReference>
<dbReference type="Gene3D" id="3.30.450.20">
    <property type="entry name" value="PAS domain"/>
    <property type="match status" value="2"/>
</dbReference>
<dbReference type="Gene3D" id="1.10.287.130">
    <property type="match status" value="1"/>
</dbReference>
<dbReference type="InterPro" id="IPR036890">
    <property type="entry name" value="HATPase_C_sf"/>
</dbReference>
<dbReference type="GO" id="GO:0016301">
    <property type="term" value="F:kinase activity"/>
    <property type="evidence" value="ECO:0007669"/>
    <property type="project" value="UniProtKB-KW"/>
</dbReference>
<dbReference type="CDD" id="cd06225">
    <property type="entry name" value="HAMP"/>
    <property type="match status" value="1"/>
</dbReference>
<proteinExistence type="predicted"/>
<dbReference type="InterPro" id="IPR004358">
    <property type="entry name" value="Sig_transdc_His_kin-like_C"/>
</dbReference>
<dbReference type="Gene3D" id="3.40.50.2300">
    <property type="match status" value="1"/>
</dbReference>
<comment type="catalytic activity">
    <reaction evidence="1">
        <text>ATP + protein L-histidine = ADP + protein N-phospho-L-histidine.</text>
        <dbReference type="EC" id="2.7.13.3"/>
    </reaction>
</comment>
<dbReference type="Gene3D" id="3.30.565.10">
    <property type="entry name" value="Histidine kinase-like ATPase, C-terminal domain"/>
    <property type="match status" value="1"/>
</dbReference>
<dbReference type="PRINTS" id="PR00344">
    <property type="entry name" value="BCTRLSENSOR"/>
</dbReference>
<dbReference type="PANTHER" id="PTHR45339:SF1">
    <property type="entry name" value="HYBRID SIGNAL TRANSDUCTION HISTIDINE KINASE J"/>
    <property type="match status" value="1"/>
</dbReference>
<dbReference type="CDD" id="cd16922">
    <property type="entry name" value="HATPase_EvgS-ArcB-TorS-like"/>
    <property type="match status" value="1"/>
</dbReference>
<keyword evidence="10" id="KW-0472">Membrane</keyword>
<dbReference type="EMBL" id="BMOV01000011">
    <property type="protein sequence ID" value="GGO16404.1"/>
    <property type="molecule type" value="Genomic_DNA"/>
</dbReference>